<evidence type="ECO:0000313" key="3">
    <source>
        <dbReference type="Proteomes" id="UP001371456"/>
    </source>
</evidence>
<feature type="compositionally biased region" description="Polar residues" evidence="1">
    <location>
        <begin position="15"/>
        <end position="26"/>
    </location>
</feature>
<reference evidence="2 3" key="1">
    <citation type="submission" date="2024-02" db="EMBL/GenBank/DDBJ databases">
        <title>de novo genome assembly of Solanum bulbocastanum strain 11H21.</title>
        <authorList>
            <person name="Hosaka A.J."/>
        </authorList>
    </citation>
    <scope>NUCLEOTIDE SEQUENCE [LARGE SCALE GENOMIC DNA]</scope>
    <source>
        <tissue evidence="2">Young leaves</tissue>
    </source>
</reference>
<sequence>MSMGDQPPTGVGVSRKSTMPANSTIINDSVPTNNNYANALTIIHQTSELINLKPITLLHGEPIIIWTKKESDGLSIRQNLQFAVVAKFSYGRPDLYKLRKAIPIQLEIKGPNNIGFLEE</sequence>
<feature type="region of interest" description="Disordered" evidence="1">
    <location>
        <begin position="1"/>
        <end position="26"/>
    </location>
</feature>
<dbReference type="Proteomes" id="UP001371456">
    <property type="component" value="Unassembled WGS sequence"/>
</dbReference>
<keyword evidence="3" id="KW-1185">Reference proteome</keyword>
<dbReference type="EMBL" id="JBANQN010000012">
    <property type="protein sequence ID" value="KAK6773763.1"/>
    <property type="molecule type" value="Genomic_DNA"/>
</dbReference>
<proteinExistence type="predicted"/>
<dbReference type="AlphaFoldDB" id="A0AAN8SR14"/>
<comment type="caution">
    <text evidence="2">The sequence shown here is derived from an EMBL/GenBank/DDBJ whole genome shotgun (WGS) entry which is preliminary data.</text>
</comment>
<organism evidence="2 3">
    <name type="scientific">Solanum bulbocastanum</name>
    <name type="common">Wild potato</name>
    <dbReference type="NCBI Taxonomy" id="147425"/>
    <lineage>
        <taxon>Eukaryota</taxon>
        <taxon>Viridiplantae</taxon>
        <taxon>Streptophyta</taxon>
        <taxon>Embryophyta</taxon>
        <taxon>Tracheophyta</taxon>
        <taxon>Spermatophyta</taxon>
        <taxon>Magnoliopsida</taxon>
        <taxon>eudicotyledons</taxon>
        <taxon>Gunneridae</taxon>
        <taxon>Pentapetalae</taxon>
        <taxon>asterids</taxon>
        <taxon>lamiids</taxon>
        <taxon>Solanales</taxon>
        <taxon>Solanaceae</taxon>
        <taxon>Solanoideae</taxon>
        <taxon>Solaneae</taxon>
        <taxon>Solanum</taxon>
    </lineage>
</organism>
<name>A0AAN8SR14_SOLBU</name>
<protein>
    <submittedName>
        <fullName evidence="2">Uncharacterized protein</fullName>
    </submittedName>
</protein>
<gene>
    <name evidence="2" type="ORF">RDI58_029001</name>
</gene>
<evidence type="ECO:0000256" key="1">
    <source>
        <dbReference type="SAM" id="MobiDB-lite"/>
    </source>
</evidence>
<evidence type="ECO:0000313" key="2">
    <source>
        <dbReference type="EMBL" id="KAK6773763.1"/>
    </source>
</evidence>
<accession>A0AAN8SR14</accession>